<dbReference type="AlphaFoldDB" id="A0A7X3SME7"/>
<evidence type="ECO:0000256" key="1">
    <source>
        <dbReference type="HAMAP-Rule" id="MF_00386"/>
    </source>
</evidence>
<evidence type="ECO:0000313" key="3">
    <source>
        <dbReference type="Proteomes" id="UP000436483"/>
    </source>
</evidence>
<dbReference type="PANTHER" id="PTHR33383:SF1">
    <property type="entry name" value="MEMBRANE PROTEIN INSERTION EFFICIENCY FACTOR-RELATED"/>
    <property type="match status" value="1"/>
</dbReference>
<name>A0A7X3SME7_9HYPH</name>
<dbReference type="Pfam" id="PF01809">
    <property type="entry name" value="YidD"/>
    <property type="match status" value="1"/>
</dbReference>
<dbReference type="InterPro" id="IPR002696">
    <property type="entry name" value="Membr_insert_effic_factor_YidD"/>
</dbReference>
<protein>
    <recommendedName>
        <fullName evidence="1">Putative membrane protein insertion efficiency factor</fullName>
    </recommendedName>
</protein>
<dbReference type="RefSeq" id="WP_160882555.1">
    <property type="nucleotide sequence ID" value="NZ_WURB01000001.1"/>
</dbReference>
<dbReference type="HAMAP" id="MF_00386">
    <property type="entry name" value="UPF0161_YidD"/>
    <property type="match status" value="1"/>
</dbReference>
<keyword evidence="3" id="KW-1185">Reference proteome</keyword>
<comment type="caution">
    <text evidence="2">The sequence shown here is derived from an EMBL/GenBank/DDBJ whole genome shotgun (WGS) entry which is preliminary data.</text>
</comment>
<evidence type="ECO:0000313" key="2">
    <source>
        <dbReference type="EMBL" id="MXQ09934.1"/>
    </source>
</evidence>
<dbReference type="SMART" id="SM01234">
    <property type="entry name" value="Haemolytic"/>
    <property type="match status" value="1"/>
</dbReference>
<organism evidence="2 3">
    <name type="scientific">Microvirga makkahensis</name>
    <dbReference type="NCBI Taxonomy" id="1128670"/>
    <lineage>
        <taxon>Bacteria</taxon>
        <taxon>Pseudomonadati</taxon>
        <taxon>Pseudomonadota</taxon>
        <taxon>Alphaproteobacteria</taxon>
        <taxon>Hyphomicrobiales</taxon>
        <taxon>Methylobacteriaceae</taxon>
        <taxon>Microvirga</taxon>
    </lineage>
</organism>
<dbReference type="GO" id="GO:0005886">
    <property type="term" value="C:plasma membrane"/>
    <property type="evidence" value="ECO:0007669"/>
    <property type="project" value="UniProtKB-SubCell"/>
</dbReference>
<dbReference type="NCBIfam" id="TIGR00278">
    <property type="entry name" value="membrane protein insertion efficiency factor YidD"/>
    <property type="match status" value="1"/>
</dbReference>
<dbReference type="OrthoDB" id="9801753at2"/>
<reference evidence="2 3" key="1">
    <citation type="submission" date="2019-12" db="EMBL/GenBank/DDBJ databases">
        <authorList>
            <person name="Yuan C.-G."/>
        </authorList>
    </citation>
    <scope>NUCLEOTIDE SEQUENCE [LARGE SCALE GENOMIC DNA]</scope>
    <source>
        <strain evidence="2 3">KCTC 23863</strain>
    </source>
</reference>
<gene>
    <name evidence="2" type="primary">yidD</name>
    <name evidence="2" type="ORF">GR328_00380</name>
</gene>
<proteinExistence type="inferred from homology"/>
<keyword evidence="1" id="KW-0472">Membrane</keyword>
<comment type="similarity">
    <text evidence="1">Belongs to the UPF0161 family.</text>
</comment>
<dbReference type="PANTHER" id="PTHR33383">
    <property type="entry name" value="MEMBRANE PROTEIN INSERTION EFFICIENCY FACTOR-RELATED"/>
    <property type="match status" value="1"/>
</dbReference>
<keyword evidence="1" id="KW-1003">Cell membrane</keyword>
<dbReference type="EMBL" id="WURB01000001">
    <property type="protein sequence ID" value="MXQ09934.1"/>
    <property type="molecule type" value="Genomic_DNA"/>
</dbReference>
<reference evidence="2 3" key="2">
    <citation type="submission" date="2020-01" db="EMBL/GenBank/DDBJ databases">
        <title>Microvirga sp. nov., an arsenate reduction bacterium isolated from Tibet hotspring sediments.</title>
        <authorList>
            <person name="Xian W.-D."/>
            <person name="Li W.-J."/>
        </authorList>
    </citation>
    <scope>NUCLEOTIDE SEQUENCE [LARGE SCALE GENOMIC DNA]</scope>
    <source>
        <strain evidence="2 3">KCTC 23863</strain>
    </source>
</reference>
<sequence length="116" mass="12835">MPSPVQRAAHWAIRGYQLSLSGLVGRQCRHLPSCSEYTDEAIQKHGFWAGGWMGFARICRCGPFGTRGIDLVPETLPDGSGWYKPWAYGRWRGVNAPDIPSAITCEAVAPDDRRTS</sequence>
<comment type="subcellular location">
    <subcellularLocation>
        <location evidence="1">Cell membrane</location>
        <topology evidence="1">Peripheral membrane protein</topology>
        <orientation evidence="1">Cytoplasmic side</orientation>
    </subcellularLocation>
</comment>
<accession>A0A7X3SME7</accession>
<comment type="function">
    <text evidence="1">Could be involved in insertion of integral membrane proteins into the membrane.</text>
</comment>
<dbReference type="Proteomes" id="UP000436483">
    <property type="component" value="Unassembled WGS sequence"/>
</dbReference>